<organism evidence="2 3">
    <name type="scientific">Gonium pectorale</name>
    <name type="common">Green alga</name>
    <dbReference type="NCBI Taxonomy" id="33097"/>
    <lineage>
        <taxon>Eukaryota</taxon>
        <taxon>Viridiplantae</taxon>
        <taxon>Chlorophyta</taxon>
        <taxon>core chlorophytes</taxon>
        <taxon>Chlorophyceae</taxon>
        <taxon>CS clade</taxon>
        <taxon>Chlamydomonadales</taxon>
        <taxon>Volvocaceae</taxon>
        <taxon>Gonium</taxon>
    </lineage>
</organism>
<proteinExistence type="predicted"/>
<dbReference type="Gene3D" id="3.40.50.1820">
    <property type="entry name" value="alpha/beta hydrolase"/>
    <property type="match status" value="1"/>
</dbReference>
<accession>A0A150FTT5</accession>
<dbReference type="SUPFAM" id="SSF53474">
    <property type="entry name" value="alpha/beta-Hydrolases"/>
    <property type="match status" value="1"/>
</dbReference>
<dbReference type="PANTHER" id="PTHR12482">
    <property type="entry name" value="LIPASE ROG1-RELATED-RELATED"/>
    <property type="match status" value="1"/>
</dbReference>
<dbReference type="Pfam" id="PF05057">
    <property type="entry name" value="DUF676"/>
    <property type="match status" value="1"/>
</dbReference>
<dbReference type="InterPro" id="IPR044294">
    <property type="entry name" value="Lipase-like"/>
</dbReference>
<evidence type="ECO:0000259" key="1">
    <source>
        <dbReference type="Pfam" id="PF05057"/>
    </source>
</evidence>
<feature type="domain" description="DUF676" evidence="1">
    <location>
        <begin position="18"/>
        <end position="207"/>
    </location>
</feature>
<dbReference type="PANTHER" id="PTHR12482:SF11">
    <property type="entry name" value="LIPASE YOR059C ISOFORM X1"/>
    <property type="match status" value="1"/>
</dbReference>
<evidence type="ECO:0000313" key="2">
    <source>
        <dbReference type="EMBL" id="KXZ41037.1"/>
    </source>
</evidence>
<sequence>MDDSSPRRSAPEDGASTSQPHHLVLLVHGLADTHHAWDRCVAELDRMPNAHEYLFHSSAVNGRFRTHDGFDRCGERLAEELRGLLAAHPQLRHLTVLGHSMGGMIARYALGVLYRPEDGSIAGLAPRHLVTLATPHLGLTVDDGPAQVPFVAWSGRLPLLGPGLQRALQSAAHIVASRFFRSTGRHFLALDGGPGEAPLLMRLAMDEPQQ</sequence>
<dbReference type="InterPro" id="IPR029058">
    <property type="entry name" value="AB_hydrolase_fold"/>
</dbReference>
<dbReference type="InterPro" id="IPR007751">
    <property type="entry name" value="DUF676_lipase-like"/>
</dbReference>
<dbReference type="EMBL" id="LSYV01000922">
    <property type="protein sequence ID" value="KXZ41037.1"/>
    <property type="molecule type" value="Genomic_DNA"/>
</dbReference>
<keyword evidence="3" id="KW-1185">Reference proteome</keyword>
<dbReference type="Proteomes" id="UP000075714">
    <property type="component" value="Unassembled WGS sequence"/>
</dbReference>
<protein>
    <recommendedName>
        <fullName evidence="1">DUF676 domain-containing protein</fullName>
    </recommendedName>
</protein>
<evidence type="ECO:0000313" key="3">
    <source>
        <dbReference type="Proteomes" id="UP000075714"/>
    </source>
</evidence>
<dbReference type="OrthoDB" id="273452at2759"/>
<gene>
    <name evidence="2" type="ORF">GPECTOR_926g184</name>
</gene>
<comment type="caution">
    <text evidence="2">The sequence shown here is derived from an EMBL/GenBank/DDBJ whole genome shotgun (WGS) entry which is preliminary data.</text>
</comment>
<name>A0A150FTT5_GONPE</name>
<dbReference type="AlphaFoldDB" id="A0A150FTT5"/>
<reference evidence="3" key="1">
    <citation type="journal article" date="2016" name="Nat. Commun.">
        <title>The Gonium pectorale genome demonstrates co-option of cell cycle regulation during the evolution of multicellularity.</title>
        <authorList>
            <person name="Hanschen E.R."/>
            <person name="Marriage T.N."/>
            <person name="Ferris P.J."/>
            <person name="Hamaji T."/>
            <person name="Toyoda A."/>
            <person name="Fujiyama A."/>
            <person name="Neme R."/>
            <person name="Noguchi H."/>
            <person name="Minakuchi Y."/>
            <person name="Suzuki M."/>
            <person name="Kawai-Toyooka H."/>
            <person name="Smith D.R."/>
            <person name="Sparks H."/>
            <person name="Anderson J."/>
            <person name="Bakaric R."/>
            <person name="Luria V."/>
            <person name="Karger A."/>
            <person name="Kirschner M.W."/>
            <person name="Durand P.M."/>
            <person name="Michod R.E."/>
            <person name="Nozaki H."/>
            <person name="Olson B.J."/>
        </authorList>
    </citation>
    <scope>NUCLEOTIDE SEQUENCE [LARGE SCALE GENOMIC DNA]</scope>
    <source>
        <strain evidence="3">NIES-2863</strain>
    </source>
</reference>